<feature type="signal peptide" evidence="1">
    <location>
        <begin position="1"/>
        <end position="28"/>
    </location>
</feature>
<protein>
    <submittedName>
        <fullName evidence="2">Uncharacterized protein DUF3108</fullName>
    </submittedName>
</protein>
<gene>
    <name evidence="2" type="ORF">IP90_02863</name>
</gene>
<reference evidence="2 3" key="1">
    <citation type="journal article" date="2015" name="Stand. Genomic Sci.">
        <title>Genomic Encyclopedia of Bacterial and Archaeal Type Strains, Phase III: the genomes of soil and plant-associated and newly described type strains.</title>
        <authorList>
            <person name="Whitman W.B."/>
            <person name="Woyke T."/>
            <person name="Klenk H.P."/>
            <person name="Zhou Y."/>
            <person name="Lilburn T.G."/>
            <person name="Beck B.J."/>
            <person name="De Vos P."/>
            <person name="Vandamme P."/>
            <person name="Eisen J.A."/>
            <person name="Garrity G."/>
            <person name="Hugenholtz P."/>
            <person name="Kyrpides N.C."/>
        </authorList>
    </citation>
    <scope>NUCLEOTIDE SEQUENCE [LARGE SCALE GENOMIC DNA]</scope>
    <source>
        <strain evidence="2 3">CGMCC 1.10821</strain>
    </source>
</reference>
<dbReference type="OrthoDB" id="6007799at2"/>
<dbReference type="InterPro" id="IPR021457">
    <property type="entry name" value="DUF3108"/>
</dbReference>
<evidence type="ECO:0000256" key="1">
    <source>
        <dbReference type="SAM" id="SignalP"/>
    </source>
</evidence>
<sequence>MAMISRKHVVRIATTALLIATASLPAWAIKPFTADYDANYMGMLGKGQMKLVAGEGNRGTVTLNIRSNVANLTQSTEFEDHNGKWRPLSSKDSSLLLIKKVNRNASYDWDKGEARWTGDIKPDRAGPVKLKPGDLDGMLINLAIARDVAAGKPLHYRMVDDGRIKQLDYKIAGKETLTVDGKAQSATKVVFTDGNKENIVWVVDGLPVPARILQRRDGKDEMDLTLTSLR</sequence>
<accession>A0A562KY82</accession>
<dbReference type="EMBL" id="VLKN01000007">
    <property type="protein sequence ID" value="TWI00317.1"/>
    <property type="molecule type" value="Genomic_DNA"/>
</dbReference>
<keyword evidence="1" id="KW-0732">Signal</keyword>
<comment type="caution">
    <text evidence="2">The sequence shown here is derived from an EMBL/GenBank/DDBJ whole genome shotgun (WGS) entry which is preliminary data.</text>
</comment>
<dbReference type="RefSeq" id="WP_144900346.1">
    <property type="nucleotide sequence ID" value="NZ_VLKN01000007.1"/>
</dbReference>
<organism evidence="2 3">
    <name type="scientific">Luteimonas cucumeris</name>
    <dbReference type="NCBI Taxonomy" id="985012"/>
    <lineage>
        <taxon>Bacteria</taxon>
        <taxon>Pseudomonadati</taxon>
        <taxon>Pseudomonadota</taxon>
        <taxon>Gammaproteobacteria</taxon>
        <taxon>Lysobacterales</taxon>
        <taxon>Lysobacteraceae</taxon>
        <taxon>Luteimonas</taxon>
    </lineage>
</organism>
<dbReference type="Pfam" id="PF11306">
    <property type="entry name" value="DUF3108"/>
    <property type="match status" value="1"/>
</dbReference>
<name>A0A562KY82_9GAMM</name>
<evidence type="ECO:0000313" key="2">
    <source>
        <dbReference type="EMBL" id="TWI00317.1"/>
    </source>
</evidence>
<evidence type="ECO:0000313" key="3">
    <source>
        <dbReference type="Proteomes" id="UP000315167"/>
    </source>
</evidence>
<proteinExistence type="predicted"/>
<dbReference type="AlphaFoldDB" id="A0A562KY82"/>
<feature type="chain" id="PRO_5021814001" evidence="1">
    <location>
        <begin position="29"/>
        <end position="230"/>
    </location>
</feature>
<dbReference type="Proteomes" id="UP000315167">
    <property type="component" value="Unassembled WGS sequence"/>
</dbReference>
<keyword evidence="3" id="KW-1185">Reference proteome</keyword>